<dbReference type="Proteomes" id="UP000646548">
    <property type="component" value="Unassembled WGS sequence"/>
</dbReference>
<name>A0A834C7N6_ORYME</name>
<evidence type="ECO:0000313" key="3">
    <source>
        <dbReference type="Proteomes" id="UP000646548"/>
    </source>
</evidence>
<gene>
    <name evidence="2" type="ORF">FQA47_010253</name>
</gene>
<proteinExistence type="predicted"/>
<comment type="caution">
    <text evidence="2">The sequence shown here is derived from an EMBL/GenBank/DDBJ whole genome shotgun (WGS) entry which is preliminary data.</text>
</comment>
<dbReference type="AlphaFoldDB" id="A0A834C7N6"/>
<protein>
    <submittedName>
        <fullName evidence="2">Uncharacterized protein</fullName>
    </submittedName>
</protein>
<evidence type="ECO:0000313" key="2">
    <source>
        <dbReference type="EMBL" id="KAF6722709.1"/>
    </source>
</evidence>
<accession>A0A834C7N6</accession>
<organism evidence="2 3">
    <name type="scientific">Oryzias melastigma</name>
    <name type="common">Marine medaka</name>
    <dbReference type="NCBI Taxonomy" id="30732"/>
    <lineage>
        <taxon>Eukaryota</taxon>
        <taxon>Metazoa</taxon>
        <taxon>Chordata</taxon>
        <taxon>Craniata</taxon>
        <taxon>Vertebrata</taxon>
        <taxon>Euteleostomi</taxon>
        <taxon>Actinopterygii</taxon>
        <taxon>Neopterygii</taxon>
        <taxon>Teleostei</taxon>
        <taxon>Neoteleostei</taxon>
        <taxon>Acanthomorphata</taxon>
        <taxon>Ovalentaria</taxon>
        <taxon>Atherinomorphae</taxon>
        <taxon>Beloniformes</taxon>
        <taxon>Adrianichthyidae</taxon>
        <taxon>Oryziinae</taxon>
        <taxon>Oryzias</taxon>
    </lineage>
</organism>
<feature type="compositionally biased region" description="Polar residues" evidence="1">
    <location>
        <begin position="35"/>
        <end position="44"/>
    </location>
</feature>
<feature type="region of interest" description="Disordered" evidence="1">
    <location>
        <begin position="22"/>
        <end position="60"/>
    </location>
</feature>
<feature type="non-terminal residue" evidence="2">
    <location>
        <position position="1"/>
    </location>
</feature>
<evidence type="ECO:0000256" key="1">
    <source>
        <dbReference type="SAM" id="MobiDB-lite"/>
    </source>
</evidence>
<dbReference type="EMBL" id="WKFB01000448">
    <property type="protein sequence ID" value="KAF6722709.1"/>
    <property type="molecule type" value="Genomic_DNA"/>
</dbReference>
<reference evidence="2" key="1">
    <citation type="journal article" name="BMC Genomics">
        <title>Long-read sequencing and de novo genome assembly of marine medaka (Oryzias melastigma).</title>
        <authorList>
            <person name="Liang P."/>
            <person name="Saqib H.S.A."/>
            <person name="Ni X."/>
            <person name="Shen Y."/>
        </authorList>
    </citation>
    <scope>NUCLEOTIDE SEQUENCE</scope>
    <source>
        <strain evidence="2">Bigg-433</strain>
    </source>
</reference>
<sequence>AVKTLKKQALNGASLGIVLAKGQAQGNARAGKQGQGPQLSSATPSEGGERSRLQMGAEMR</sequence>